<reference evidence="1 2" key="1">
    <citation type="submission" date="2021-06" db="EMBL/GenBank/DDBJ databases">
        <title>Caerostris darwini draft genome.</title>
        <authorList>
            <person name="Kono N."/>
            <person name="Arakawa K."/>
        </authorList>
    </citation>
    <scope>NUCLEOTIDE SEQUENCE [LARGE SCALE GENOMIC DNA]</scope>
</reference>
<name>A0AAV4UPY0_9ARAC</name>
<gene>
    <name evidence="1" type="ORF">CDAR_95831</name>
</gene>
<accession>A0AAV4UPY0</accession>
<dbReference type="Proteomes" id="UP001054837">
    <property type="component" value="Unassembled WGS sequence"/>
</dbReference>
<evidence type="ECO:0000313" key="1">
    <source>
        <dbReference type="EMBL" id="GIY59916.1"/>
    </source>
</evidence>
<comment type="caution">
    <text evidence="1">The sequence shown here is derived from an EMBL/GenBank/DDBJ whole genome shotgun (WGS) entry which is preliminary data.</text>
</comment>
<proteinExistence type="predicted"/>
<sequence length="116" mass="13097">MEKLYGSDISIPKLSDINYVSWKVNRLKCGENIPNVYSDGSLISSYVEQLFHVAEARYIPKTNASVRFDRSRKYFHSVQERGTFLADTSIAVSTAQVKSLEECLIDSDGPSHCCRN</sequence>
<dbReference type="EMBL" id="BPLQ01011730">
    <property type="protein sequence ID" value="GIY59916.1"/>
    <property type="molecule type" value="Genomic_DNA"/>
</dbReference>
<protein>
    <submittedName>
        <fullName evidence="1">Uncharacterized protein</fullName>
    </submittedName>
</protein>
<keyword evidence="2" id="KW-1185">Reference proteome</keyword>
<dbReference type="AlphaFoldDB" id="A0AAV4UPY0"/>
<evidence type="ECO:0000313" key="2">
    <source>
        <dbReference type="Proteomes" id="UP001054837"/>
    </source>
</evidence>
<organism evidence="1 2">
    <name type="scientific">Caerostris darwini</name>
    <dbReference type="NCBI Taxonomy" id="1538125"/>
    <lineage>
        <taxon>Eukaryota</taxon>
        <taxon>Metazoa</taxon>
        <taxon>Ecdysozoa</taxon>
        <taxon>Arthropoda</taxon>
        <taxon>Chelicerata</taxon>
        <taxon>Arachnida</taxon>
        <taxon>Araneae</taxon>
        <taxon>Araneomorphae</taxon>
        <taxon>Entelegynae</taxon>
        <taxon>Araneoidea</taxon>
        <taxon>Araneidae</taxon>
        <taxon>Caerostris</taxon>
    </lineage>
</organism>